<comment type="function">
    <text evidence="1">The aspartyl protease (PR) mediates the proteolytic cleavages of the Gag and Gag-Pol polyproteins after assembly of the VLP.</text>
</comment>
<dbReference type="InterPro" id="IPR036397">
    <property type="entry name" value="RNaseH_sf"/>
</dbReference>
<dbReference type="SUPFAM" id="SSF57756">
    <property type="entry name" value="Retrovirus zinc finger-like domains"/>
    <property type="match status" value="1"/>
</dbReference>
<evidence type="ECO:0000256" key="6">
    <source>
        <dbReference type="ARBA" id="ARBA00022741"/>
    </source>
</evidence>
<protein>
    <submittedName>
        <fullName evidence="22">Unnamed protein product</fullName>
    </submittedName>
</protein>
<dbReference type="GO" id="GO:0003964">
    <property type="term" value="F:RNA-directed DNA polymerase activity"/>
    <property type="evidence" value="ECO:0007669"/>
    <property type="project" value="UniProtKB-KW"/>
</dbReference>
<evidence type="ECO:0000256" key="12">
    <source>
        <dbReference type="ARBA" id="ARBA00022908"/>
    </source>
</evidence>
<evidence type="ECO:0000256" key="10">
    <source>
        <dbReference type="ARBA" id="ARBA00022840"/>
    </source>
</evidence>
<dbReference type="SUPFAM" id="SSF56672">
    <property type="entry name" value="DNA/RNA polymerases"/>
    <property type="match status" value="1"/>
</dbReference>
<keyword evidence="15" id="KW-0917">Virion maturation</keyword>
<dbReference type="GO" id="GO:0003887">
    <property type="term" value="F:DNA-directed DNA polymerase activity"/>
    <property type="evidence" value="ECO:0007669"/>
    <property type="project" value="UniProtKB-KW"/>
</dbReference>
<dbReference type="SUPFAM" id="SSF53098">
    <property type="entry name" value="Ribonuclease H-like"/>
    <property type="match status" value="1"/>
</dbReference>
<keyword evidence="13" id="KW-0695">RNA-directed DNA polymerase</keyword>
<evidence type="ECO:0000259" key="20">
    <source>
        <dbReference type="PROSITE" id="PS50158"/>
    </source>
</evidence>
<evidence type="ECO:0000256" key="2">
    <source>
        <dbReference type="ARBA" id="ARBA00022612"/>
    </source>
</evidence>
<evidence type="ECO:0000256" key="19">
    <source>
        <dbReference type="SAM" id="MobiDB-lite"/>
    </source>
</evidence>
<dbReference type="Pfam" id="PF07727">
    <property type="entry name" value="RVT_2"/>
    <property type="match status" value="1"/>
</dbReference>
<evidence type="ECO:0000256" key="14">
    <source>
        <dbReference type="ARBA" id="ARBA00022932"/>
    </source>
</evidence>
<keyword evidence="6" id="KW-0547">Nucleotide-binding</keyword>
<keyword evidence="14" id="KW-0808">Transferase</keyword>
<dbReference type="PANTHER" id="PTHR42648">
    <property type="entry name" value="TRANSPOSASE, PUTATIVE-RELATED"/>
    <property type="match status" value="1"/>
</dbReference>
<name>A0A9W6TWP1_9STRA</name>
<keyword evidence="23" id="KW-1185">Reference proteome</keyword>
<dbReference type="Gene3D" id="4.10.60.10">
    <property type="entry name" value="Zinc finger, CCHC-type"/>
    <property type="match status" value="1"/>
</dbReference>
<dbReference type="PROSITE" id="PS50994">
    <property type="entry name" value="INTEGRASE"/>
    <property type="match status" value="1"/>
</dbReference>
<evidence type="ECO:0000313" key="22">
    <source>
        <dbReference type="EMBL" id="GMF21082.1"/>
    </source>
</evidence>
<evidence type="ECO:0000256" key="5">
    <source>
        <dbReference type="ARBA" id="ARBA00022723"/>
    </source>
</evidence>
<dbReference type="InterPro" id="IPR043502">
    <property type="entry name" value="DNA/RNA_pol_sf"/>
</dbReference>
<keyword evidence="18" id="KW-0863">Zinc-finger</keyword>
<feature type="region of interest" description="Disordered" evidence="19">
    <location>
        <begin position="711"/>
        <end position="812"/>
    </location>
</feature>
<keyword evidence="2" id="KW-1188">Viral release from host cell</keyword>
<evidence type="ECO:0000256" key="15">
    <source>
        <dbReference type="ARBA" id="ARBA00023113"/>
    </source>
</evidence>
<dbReference type="Pfam" id="PF22936">
    <property type="entry name" value="Pol_BBD"/>
    <property type="match status" value="1"/>
</dbReference>
<proteinExistence type="predicted"/>
<evidence type="ECO:0000256" key="3">
    <source>
        <dbReference type="ARBA" id="ARBA00022670"/>
    </source>
</evidence>
<feature type="compositionally biased region" description="Acidic residues" evidence="19">
    <location>
        <begin position="727"/>
        <end position="741"/>
    </location>
</feature>
<feature type="domain" description="CCHC-type" evidence="20">
    <location>
        <begin position="226"/>
        <end position="242"/>
    </location>
</feature>
<dbReference type="GO" id="GO:0004519">
    <property type="term" value="F:endonuclease activity"/>
    <property type="evidence" value="ECO:0007669"/>
    <property type="project" value="UniProtKB-KW"/>
</dbReference>
<evidence type="ECO:0000256" key="11">
    <source>
        <dbReference type="ARBA" id="ARBA00022842"/>
    </source>
</evidence>
<dbReference type="InterPro" id="IPR036875">
    <property type="entry name" value="Znf_CCHC_sf"/>
</dbReference>
<keyword evidence="11" id="KW-0460">Magnesium</keyword>
<sequence>MATTSAKKAEVILGSDNYFHWEFAMRMTLARKGLLAHVQVVKDPAEITEAWLLNDMKALGLIAQGVAVEHHTKIRSATSAIMAWNTLRDFYNRTTMHNRVTMTRRLHEFKMEDSVTMAKHLDNFDELIVGLQTLGEPLDEARQLVILLSSLSPEYELICSIVENSKDFTLIEVKEKLVKEYERLDKKEDAERALKATTDGSKYKGTKTFKGGKGYCARKQGGFKGKCFNCGQVGHMKRDCPDPNAGNDNDAVFAVGKSRSAGWLIDSGATAHMTPHRNDLFEYKDLDSNIEVTIAGGKKIRVVGTGSVRLTGIDGKRIKIIDVLFIPGLDRQLLSVSRLAERGMSAEFQKKSCNIWNKSKATASGKKAGKTYVLGCEKDMAHYVEYAGVDSEWELRHARMGHLNKDALAKTQRATTGMPALEHNSMTLCGGCMKGKQTVVHFPSRSMSKTTKVLQLVYTDVMGPMKTKSKGGARYVLTFVDDYSKYVVAYYITKKSEVPVKFKTFMTLYENQWGERIKCLRSDNGTEFVNKGMDRSCASNGIVHQKTMPYSPQQNGVAERMNRTIMEKARSMLYYKGISTMWLAEVVSTSVYLINRSTTSTHSSMTPSELAVKDKPRLDHMRVFGSVGYAHVDKAKRTKLEPKSFKCMFLGYAENSKGYRVYDLESNKVKVTRSVKLDEREVDGIYDSAPTESTTAIHSTEDVDEVVQLEQEQQPAADEPMGSVEEDHVEDTEMPEAEQDDSTGRELATYRRTPGAAFSDNIAFHPEPERVRRAREPVLVLENGRSDEDEYKVNDEDDPDNDDHFWPPSPKRARVDEDGLLAEAMLAYAANVGDADDAPTTYQQAMKSKEASEWVKAMNSELKAHADNGSWTLIRRTARVRPIGCRWVFAKKRNEPGRVVRYKAQLVAKGFKQKFGVDFFETYSPVANMNSIRIVLSVVVAEANVTEQLDADTASLNSDLKEQVFMEVPYGITNAENMMCKLDKAIYGLKQAASAWHQTIHAVFMKIGFRSRGGDRCIYVKGAKDTYVYVCLYVDDMIIAAKTKEEINEVKMALKSAFKMKELGETKFILGMEIDHDRTAGTLMIKQTRYINDVTNRFNQQDAKAVVNPCESGMKLTKMQSPTTNAERETMRTKPYRSLIGCLLYITTCTRPDVAYIVTQLSRFLENPGQQHWKAAIRVLRYLKSTKDLGIIYNSNDGKVILEAYTDADWGSNLDDRRSVSGIMIMIGGTPVVFKPKYQRTVALSSAEAEYMVLSLCTQEVLWTRAMLKDLGHEQVGATQVWEENQGAIALASNAGYNARTKHVDIRHHLSTRTWREPSLRGTTLERKISWQTCSRRRWGPSVSGSWSKQVASARSPLSISGEWEC</sequence>
<comment type="caution">
    <text evidence="22">The sequence shown here is derived from an EMBL/GenBank/DDBJ whole genome shotgun (WGS) entry which is preliminary data.</text>
</comment>
<evidence type="ECO:0000259" key="21">
    <source>
        <dbReference type="PROSITE" id="PS50994"/>
    </source>
</evidence>
<dbReference type="InterPro" id="IPR012337">
    <property type="entry name" value="RNaseH-like_sf"/>
</dbReference>
<dbReference type="Pfam" id="PF00098">
    <property type="entry name" value="zf-CCHC"/>
    <property type="match status" value="1"/>
</dbReference>
<keyword evidence="12" id="KW-0229">DNA integration</keyword>
<keyword evidence="8" id="KW-0255">Endonuclease</keyword>
<dbReference type="PANTHER" id="PTHR42648:SF11">
    <property type="entry name" value="TRANSPOSON TY4-P GAG-POL POLYPROTEIN"/>
    <property type="match status" value="1"/>
</dbReference>
<keyword evidence="3" id="KW-0645">Protease</keyword>
<evidence type="ECO:0000256" key="8">
    <source>
        <dbReference type="ARBA" id="ARBA00022759"/>
    </source>
</evidence>
<keyword evidence="9" id="KW-0378">Hydrolase</keyword>
<dbReference type="InterPro" id="IPR039537">
    <property type="entry name" value="Retrotran_Ty1/copia-like"/>
</dbReference>
<dbReference type="GO" id="GO:0003676">
    <property type="term" value="F:nucleic acid binding"/>
    <property type="evidence" value="ECO:0007669"/>
    <property type="project" value="InterPro"/>
</dbReference>
<dbReference type="InterPro" id="IPR001584">
    <property type="entry name" value="Integrase_cat-core"/>
</dbReference>
<organism evidence="22 23">
    <name type="scientific">Phytophthora fragariaefolia</name>
    <dbReference type="NCBI Taxonomy" id="1490495"/>
    <lineage>
        <taxon>Eukaryota</taxon>
        <taxon>Sar</taxon>
        <taxon>Stramenopiles</taxon>
        <taxon>Oomycota</taxon>
        <taxon>Peronosporomycetes</taxon>
        <taxon>Peronosporales</taxon>
        <taxon>Peronosporaceae</taxon>
        <taxon>Phytophthora</taxon>
    </lineage>
</organism>
<keyword evidence="4" id="KW-0540">Nuclease</keyword>
<keyword evidence="18" id="KW-0862">Zinc</keyword>
<keyword evidence="10" id="KW-0067">ATP-binding</keyword>
<dbReference type="GO" id="GO:0006508">
    <property type="term" value="P:proteolysis"/>
    <property type="evidence" value="ECO:0007669"/>
    <property type="project" value="UniProtKB-KW"/>
</dbReference>
<dbReference type="GO" id="GO:0004190">
    <property type="term" value="F:aspartic-type endopeptidase activity"/>
    <property type="evidence" value="ECO:0007669"/>
    <property type="project" value="UniProtKB-KW"/>
</dbReference>
<dbReference type="EMBL" id="BSXT01000215">
    <property type="protein sequence ID" value="GMF21082.1"/>
    <property type="molecule type" value="Genomic_DNA"/>
</dbReference>
<evidence type="ECO:0000256" key="1">
    <source>
        <dbReference type="ARBA" id="ARBA00002180"/>
    </source>
</evidence>
<dbReference type="Proteomes" id="UP001165121">
    <property type="component" value="Unassembled WGS sequence"/>
</dbReference>
<dbReference type="OrthoDB" id="166608at2759"/>
<evidence type="ECO:0000256" key="18">
    <source>
        <dbReference type="PROSITE-ProRule" id="PRU00047"/>
    </source>
</evidence>
<evidence type="ECO:0000313" key="23">
    <source>
        <dbReference type="Proteomes" id="UP001165121"/>
    </source>
</evidence>
<evidence type="ECO:0000256" key="16">
    <source>
        <dbReference type="ARBA" id="ARBA00023172"/>
    </source>
</evidence>
<dbReference type="GO" id="GO:0015074">
    <property type="term" value="P:DNA integration"/>
    <property type="evidence" value="ECO:0007669"/>
    <property type="project" value="UniProtKB-KW"/>
</dbReference>
<dbReference type="InterPro" id="IPR057670">
    <property type="entry name" value="SH3_retrovirus"/>
</dbReference>
<dbReference type="InterPro" id="IPR013103">
    <property type="entry name" value="RVT_2"/>
</dbReference>
<evidence type="ECO:0000256" key="17">
    <source>
        <dbReference type="ARBA" id="ARBA00023268"/>
    </source>
</evidence>
<dbReference type="GO" id="GO:0006310">
    <property type="term" value="P:DNA recombination"/>
    <property type="evidence" value="ECO:0007669"/>
    <property type="project" value="UniProtKB-KW"/>
</dbReference>
<dbReference type="PROSITE" id="PS50158">
    <property type="entry name" value="ZF_CCHC"/>
    <property type="match status" value="1"/>
</dbReference>
<feature type="compositionally biased region" description="Basic and acidic residues" evidence="19">
    <location>
        <begin position="766"/>
        <end position="776"/>
    </location>
</feature>
<dbReference type="Pfam" id="PF00665">
    <property type="entry name" value="rve"/>
    <property type="match status" value="1"/>
</dbReference>
<dbReference type="GO" id="GO:0008270">
    <property type="term" value="F:zinc ion binding"/>
    <property type="evidence" value="ECO:0007669"/>
    <property type="project" value="UniProtKB-KW"/>
</dbReference>
<dbReference type="Pfam" id="PF25597">
    <property type="entry name" value="SH3_retrovirus"/>
    <property type="match status" value="1"/>
</dbReference>
<keyword evidence="5" id="KW-0479">Metal-binding</keyword>
<dbReference type="GO" id="GO:0005524">
    <property type="term" value="F:ATP binding"/>
    <property type="evidence" value="ECO:0007669"/>
    <property type="project" value="UniProtKB-KW"/>
</dbReference>
<evidence type="ECO:0000256" key="13">
    <source>
        <dbReference type="ARBA" id="ARBA00022918"/>
    </source>
</evidence>
<evidence type="ECO:0000256" key="4">
    <source>
        <dbReference type="ARBA" id="ARBA00022722"/>
    </source>
</evidence>
<keyword evidence="7" id="KW-0064">Aspartyl protease</keyword>
<dbReference type="CDD" id="cd09272">
    <property type="entry name" value="RNase_HI_RT_Ty1"/>
    <property type="match status" value="1"/>
</dbReference>
<keyword evidence="14" id="KW-0548">Nucleotidyltransferase</keyword>
<keyword evidence="14" id="KW-0239">DNA-directed DNA polymerase</keyword>
<dbReference type="InterPro" id="IPR001878">
    <property type="entry name" value="Znf_CCHC"/>
</dbReference>
<dbReference type="InterPro" id="IPR054722">
    <property type="entry name" value="PolX-like_BBD"/>
</dbReference>
<feature type="compositionally biased region" description="Acidic residues" evidence="19">
    <location>
        <begin position="787"/>
        <end position="801"/>
    </location>
</feature>
<dbReference type="Gene3D" id="3.30.420.10">
    <property type="entry name" value="Ribonuclease H-like superfamily/Ribonuclease H"/>
    <property type="match status" value="1"/>
</dbReference>
<evidence type="ECO:0000256" key="9">
    <source>
        <dbReference type="ARBA" id="ARBA00022801"/>
    </source>
</evidence>
<gene>
    <name evidence="22" type="ORF">Pfra01_000270500</name>
</gene>
<reference evidence="22" key="1">
    <citation type="submission" date="2023-04" db="EMBL/GenBank/DDBJ databases">
        <title>Phytophthora fragariaefolia NBRC 109709.</title>
        <authorList>
            <person name="Ichikawa N."/>
            <person name="Sato H."/>
            <person name="Tonouchi N."/>
        </authorList>
    </citation>
    <scope>NUCLEOTIDE SEQUENCE</scope>
    <source>
        <strain evidence="22">NBRC 109709</strain>
    </source>
</reference>
<dbReference type="SMART" id="SM00343">
    <property type="entry name" value="ZnF_C2HC"/>
    <property type="match status" value="1"/>
</dbReference>
<feature type="domain" description="Integrase catalytic" evidence="21">
    <location>
        <begin position="439"/>
        <end position="615"/>
    </location>
</feature>
<dbReference type="Pfam" id="PF14223">
    <property type="entry name" value="Retrotran_gag_2"/>
    <property type="match status" value="1"/>
</dbReference>
<keyword evidence="17" id="KW-0511">Multifunctional enzyme</keyword>
<accession>A0A9W6TWP1</accession>
<keyword evidence="16" id="KW-0233">DNA recombination</keyword>
<evidence type="ECO:0000256" key="7">
    <source>
        <dbReference type="ARBA" id="ARBA00022750"/>
    </source>
</evidence>